<dbReference type="PANTHER" id="PTHR12271:SF40">
    <property type="entry name" value="POLY(A) RNA POLYMERASE GLD2"/>
    <property type="match status" value="1"/>
</dbReference>
<evidence type="ECO:0000256" key="4">
    <source>
        <dbReference type="SAM" id="MobiDB-lite"/>
    </source>
</evidence>
<dbReference type="GO" id="GO:0031123">
    <property type="term" value="P:RNA 3'-end processing"/>
    <property type="evidence" value="ECO:0007669"/>
    <property type="project" value="TreeGrafter"/>
</dbReference>
<evidence type="ECO:0000256" key="1">
    <source>
        <dbReference type="ARBA" id="ARBA00022679"/>
    </source>
</evidence>
<comment type="caution">
    <text evidence="6">The sequence shown here is derived from an EMBL/GenBank/DDBJ whole genome shotgun (WGS) entry which is preliminary data.</text>
</comment>
<keyword evidence="7" id="KW-1185">Reference proteome</keyword>
<dbReference type="Pfam" id="PF03828">
    <property type="entry name" value="PAP_assoc"/>
    <property type="match status" value="1"/>
</dbReference>
<dbReference type="SUPFAM" id="SSF81631">
    <property type="entry name" value="PAP/OAS1 substrate-binding domain"/>
    <property type="match status" value="1"/>
</dbReference>
<organism evidence="6 7">
    <name type="scientific">Favolaschia claudopus</name>
    <dbReference type="NCBI Taxonomy" id="2862362"/>
    <lineage>
        <taxon>Eukaryota</taxon>
        <taxon>Fungi</taxon>
        <taxon>Dikarya</taxon>
        <taxon>Basidiomycota</taxon>
        <taxon>Agaricomycotina</taxon>
        <taxon>Agaricomycetes</taxon>
        <taxon>Agaricomycetidae</taxon>
        <taxon>Agaricales</taxon>
        <taxon>Marasmiineae</taxon>
        <taxon>Mycenaceae</taxon>
        <taxon>Favolaschia</taxon>
    </lineage>
</organism>
<feature type="region of interest" description="Disordered" evidence="4">
    <location>
        <begin position="314"/>
        <end position="362"/>
    </location>
</feature>
<evidence type="ECO:0000313" key="7">
    <source>
        <dbReference type="Proteomes" id="UP001362999"/>
    </source>
</evidence>
<dbReference type="EMBL" id="JAWWNJ010000007">
    <property type="protein sequence ID" value="KAK7052331.1"/>
    <property type="molecule type" value="Genomic_DNA"/>
</dbReference>
<keyword evidence="3" id="KW-0460">Magnesium</keyword>
<name>A0AAW0DP88_9AGAR</name>
<evidence type="ECO:0000259" key="5">
    <source>
        <dbReference type="Pfam" id="PF03828"/>
    </source>
</evidence>
<dbReference type="Gene3D" id="1.10.1410.10">
    <property type="match status" value="1"/>
</dbReference>
<sequence length="362" mass="41670">MPSRRRFKPLGVRNIQSNSLAARAMESPRRTATLIWSYLTPTILMESSPRDMSGILGICLLFIASETSPKSFAKRDFTLPTQLQMPMYPLFADKKTHHFVDLNVNDRLGVMNSELIKRYCELNPVLRPMIQYIKQWAKPLGLNRSSFNLKHPSNNFLAKPITFSSYALVMMTIGFLQSRGLLPNLQEGLPPMEPGTLKGTFWLRKPRITCCDVRYNMAEGWTPPEDVPVSQLIQDWFRLWGHEFKFEEQMVSVRDGGILPRPTLADGVAPYNGVLWNLDPFIRRKNITGIISHPSLARFKFMCSEYAENTAFEEGRLPPPLTRTREEPPHIALKEKQPEPPHTPDPEWHPVDSNELPFTWRR</sequence>
<keyword evidence="2" id="KW-0479">Metal-binding</keyword>
<evidence type="ECO:0000256" key="3">
    <source>
        <dbReference type="ARBA" id="ARBA00022842"/>
    </source>
</evidence>
<feature type="compositionally biased region" description="Basic and acidic residues" evidence="4">
    <location>
        <begin position="323"/>
        <end position="352"/>
    </location>
</feature>
<dbReference type="PANTHER" id="PTHR12271">
    <property type="entry name" value="POLY A POLYMERASE CID PAP -RELATED"/>
    <property type="match status" value="1"/>
</dbReference>
<reference evidence="6 7" key="1">
    <citation type="journal article" date="2024" name="J Genomics">
        <title>Draft genome sequencing and assembly of Favolaschia claudopus CIRM-BRFM 2984 isolated from oak limbs.</title>
        <authorList>
            <person name="Navarro D."/>
            <person name="Drula E."/>
            <person name="Chaduli D."/>
            <person name="Cazenave R."/>
            <person name="Ahrendt S."/>
            <person name="Wang J."/>
            <person name="Lipzen A."/>
            <person name="Daum C."/>
            <person name="Barry K."/>
            <person name="Grigoriev I.V."/>
            <person name="Favel A."/>
            <person name="Rosso M.N."/>
            <person name="Martin F."/>
        </authorList>
    </citation>
    <scope>NUCLEOTIDE SEQUENCE [LARGE SCALE GENOMIC DNA]</scope>
    <source>
        <strain evidence="6 7">CIRM-BRFM 2984</strain>
    </source>
</reference>
<dbReference type="GO" id="GO:0016779">
    <property type="term" value="F:nucleotidyltransferase activity"/>
    <property type="evidence" value="ECO:0007669"/>
    <property type="project" value="TreeGrafter"/>
</dbReference>
<evidence type="ECO:0000256" key="2">
    <source>
        <dbReference type="ARBA" id="ARBA00022723"/>
    </source>
</evidence>
<dbReference type="AlphaFoldDB" id="A0AAW0DP88"/>
<feature type="domain" description="PAP-associated" evidence="5">
    <location>
        <begin position="229"/>
        <end position="263"/>
    </location>
</feature>
<protein>
    <recommendedName>
        <fullName evidence="5">PAP-associated domain-containing protein</fullName>
    </recommendedName>
</protein>
<evidence type="ECO:0000313" key="6">
    <source>
        <dbReference type="EMBL" id="KAK7052331.1"/>
    </source>
</evidence>
<dbReference type="Proteomes" id="UP001362999">
    <property type="component" value="Unassembled WGS sequence"/>
</dbReference>
<proteinExistence type="predicted"/>
<accession>A0AAW0DP88</accession>
<gene>
    <name evidence="6" type="ORF">R3P38DRAFT_1642039</name>
</gene>
<dbReference type="InterPro" id="IPR002058">
    <property type="entry name" value="PAP_assoc"/>
</dbReference>
<dbReference type="GO" id="GO:0046872">
    <property type="term" value="F:metal ion binding"/>
    <property type="evidence" value="ECO:0007669"/>
    <property type="project" value="UniProtKB-KW"/>
</dbReference>
<keyword evidence="1" id="KW-0808">Transferase</keyword>